<evidence type="ECO:0000313" key="2">
    <source>
        <dbReference type="EMBL" id="CAG8734988.1"/>
    </source>
</evidence>
<dbReference type="Proteomes" id="UP000789375">
    <property type="component" value="Unassembled WGS sequence"/>
</dbReference>
<evidence type="ECO:0000256" key="1">
    <source>
        <dbReference type="SAM" id="MobiDB-lite"/>
    </source>
</evidence>
<feature type="non-terminal residue" evidence="2">
    <location>
        <position position="117"/>
    </location>
</feature>
<sequence>TAGSNSETTFRGNDSNKVRTDITPTFPPDLTINDLIKNVIKPNALKSVKIKSPPNSFIARCGYIYAQTLSSRLLTIEDSGAMCPHFDNGSTSISQVGTYLNHNFLEDPNDQVYKKLL</sequence>
<accession>A0A9N9IGX1</accession>
<proteinExistence type="predicted"/>
<comment type="caution">
    <text evidence="2">The sequence shown here is derived from an EMBL/GenBank/DDBJ whole genome shotgun (WGS) entry which is preliminary data.</text>
</comment>
<feature type="non-terminal residue" evidence="2">
    <location>
        <position position="1"/>
    </location>
</feature>
<organism evidence="2 3">
    <name type="scientific">Funneliformis mosseae</name>
    <name type="common">Endomycorrhizal fungus</name>
    <name type="synonym">Glomus mosseae</name>
    <dbReference type="NCBI Taxonomy" id="27381"/>
    <lineage>
        <taxon>Eukaryota</taxon>
        <taxon>Fungi</taxon>
        <taxon>Fungi incertae sedis</taxon>
        <taxon>Mucoromycota</taxon>
        <taxon>Glomeromycotina</taxon>
        <taxon>Glomeromycetes</taxon>
        <taxon>Glomerales</taxon>
        <taxon>Glomeraceae</taxon>
        <taxon>Funneliformis</taxon>
    </lineage>
</organism>
<feature type="region of interest" description="Disordered" evidence="1">
    <location>
        <begin position="1"/>
        <end position="23"/>
    </location>
</feature>
<dbReference type="EMBL" id="CAJVPP010018253">
    <property type="protein sequence ID" value="CAG8734988.1"/>
    <property type="molecule type" value="Genomic_DNA"/>
</dbReference>
<gene>
    <name evidence="2" type="ORF">FMOSSE_LOCUS15844</name>
</gene>
<dbReference type="AlphaFoldDB" id="A0A9N9IGX1"/>
<protein>
    <submittedName>
        <fullName evidence="2">15944_t:CDS:1</fullName>
    </submittedName>
</protein>
<reference evidence="2" key="1">
    <citation type="submission" date="2021-06" db="EMBL/GenBank/DDBJ databases">
        <authorList>
            <person name="Kallberg Y."/>
            <person name="Tangrot J."/>
            <person name="Rosling A."/>
        </authorList>
    </citation>
    <scope>NUCLEOTIDE SEQUENCE</scope>
    <source>
        <strain evidence="2">87-6 pot B 2015</strain>
    </source>
</reference>
<feature type="compositionally biased region" description="Polar residues" evidence="1">
    <location>
        <begin position="1"/>
        <end position="13"/>
    </location>
</feature>
<keyword evidence="3" id="KW-1185">Reference proteome</keyword>
<name>A0A9N9IGX1_FUNMO</name>
<evidence type="ECO:0000313" key="3">
    <source>
        <dbReference type="Proteomes" id="UP000789375"/>
    </source>
</evidence>